<accession>A0A8S9NV74</accession>
<protein>
    <submittedName>
        <fullName evidence="1">Uncharacterized protein</fullName>
    </submittedName>
</protein>
<dbReference type="AlphaFoldDB" id="A0A8S9NV74"/>
<dbReference type="Proteomes" id="UP000712600">
    <property type="component" value="Unassembled WGS sequence"/>
</dbReference>
<gene>
    <name evidence="1" type="ORF">F2Q69_00002937</name>
</gene>
<evidence type="ECO:0000313" key="1">
    <source>
        <dbReference type="EMBL" id="KAF3508878.1"/>
    </source>
</evidence>
<comment type="caution">
    <text evidence="1">The sequence shown here is derived from an EMBL/GenBank/DDBJ whole genome shotgun (WGS) entry which is preliminary data.</text>
</comment>
<name>A0A8S9NV74_BRACR</name>
<dbReference type="EMBL" id="QGKX02001521">
    <property type="protein sequence ID" value="KAF3508878.1"/>
    <property type="molecule type" value="Genomic_DNA"/>
</dbReference>
<sequence>MTWHILTGLMTYDVAEWKVPRHVLLGPQSSSGDIEGTTKGRGQISCASSPLPTRLLPKLLRLPAAIDLS</sequence>
<organism evidence="1 2">
    <name type="scientific">Brassica cretica</name>
    <name type="common">Mustard</name>
    <dbReference type="NCBI Taxonomy" id="69181"/>
    <lineage>
        <taxon>Eukaryota</taxon>
        <taxon>Viridiplantae</taxon>
        <taxon>Streptophyta</taxon>
        <taxon>Embryophyta</taxon>
        <taxon>Tracheophyta</taxon>
        <taxon>Spermatophyta</taxon>
        <taxon>Magnoliopsida</taxon>
        <taxon>eudicotyledons</taxon>
        <taxon>Gunneridae</taxon>
        <taxon>Pentapetalae</taxon>
        <taxon>rosids</taxon>
        <taxon>malvids</taxon>
        <taxon>Brassicales</taxon>
        <taxon>Brassicaceae</taxon>
        <taxon>Brassiceae</taxon>
        <taxon>Brassica</taxon>
    </lineage>
</organism>
<reference evidence="1" key="1">
    <citation type="submission" date="2019-12" db="EMBL/GenBank/DDBJ databases">
        <title>Genome sequencing and annotation of Brassica cretica.</title>
        <authorList>
            <person name="Studholme D.J."/>
            <person name="Sarris P."/>
        </authorList>
    </citation>
    <scope>NUCLEOTIDE SEQUENCE</scope>
    <source>
        <strain evidence="1">PFS-109/04</strain>
        <tissue evidence="1">Leaf</tissue>
    </source>
</reference>
<evidence type="ECO:0000313" key="2">
    <source>
        <dbReference type="Proteomes" id="UP000712600"/>
    </source>
</evidence>
<proteinExistence type="predicted"/>